<proteinExistence type="predicted"/>
<keyword evidence="4" id="KW-1185">Reference proteome</keyword>
<reference evidence="3 4" key="1">
    <citation type="journal article" date="2016" name="Mol. Biol. Evol.">
        <title>Comparative Genomics of Early-Diverging Mushroom-Forming Fungi Provides Insights into the Origins of Lignocellulose Decay Capabilities.</title>
        <authorList>
            <person name="Nagy L.G."/>
            <person name="Riley R."/>
            <person name="Tritt A."/>
            <person name="Adam C."/>
            <person name="Daum C."/>
            <person name="Floudas D."/>
            <person name="Sun H."/>
            <person name="Yadav J.S."/>
            <person name="Pangilinan J."/>
            <person name="Larsson K.H."/>
            <person name="Matsuura K."/>
            <person name="Barry K."/>
            <person name="Labutti K."/>
            <person name="Kuo R."/>
            <person name="Ohm R.A."/>
            <person name="Bhattacharya S.S."/>
            <person name="Shirouzu T."/>
            <person name="Yoshinaga Y."/>
            <person name="Martin F.M."/>
            <person name="Grigoriev I.V."/>
            <person name="Hibbett D.S."/>
        </authorList>
    </citation>
    <scope>NUCLEOTIDE SEQUENCE [LARGE SCALE GENOMIC DNA]</scope>
    <source>
        <strain evidence="3 4">HHB10207 ss-3</strain>
    </source>
</reference>
<dbReference type="InterPro" id="IPR057678">
    <property type="entry name" value="DUF7918"/>
</dbReference>
<dbReference type="Pfam" id="PF25534">
    <property type="entry name" value="DUF7918"/>
    <property type="match status" value="1"/>
</dbReference>
<dbReference type="EMBL" id="KV428201">
    <property type="protein sequence ID" value="KZT34088.1"/>
    <property type="molecule type" value="Genomic_DNA"/>
</dbReference>
<dbReference type="AlphaFoldDB" id="A0A165Z9N3"/>
<feature type="compositionally biased region" description="Low complexity" evidence="1">
    <location>
        <begin position="235"/>
        <end position="253"/>
    </location>
</feature>
<feature type="domain" description="DUF7918" evidence="2">
    <location>
        <begin position="6"/>
        <end position="211"/>
    </location>
</feature>
<gene>
    <name evidence="3" type="ORF">SISSUDRAFT_1132123</name>
</gene>
<evidence type="ECO:0000259" key="2">
    <source>
        <dbReference type="Pfam" id="PF25534"/>
    </source>
</evidence>
<accession>A0A165Z9N3</accession>
<dbReference type="OrthoDB" id="3364132at2759"/>
<evidence type="ECO:0000313" key="4">
    <source>
        <dbReference type="Proteomes" id="UP000076798"/>
    </source>
</evidence>
<sequence>MRFDDLEVWVEVDGQPLKEYGTRTGPGDTNKVKSKTMCYIASSRGKAFNVGVRDLRARQMPERAAYLYLDGSYVTSRFSSSRSLMDGCTMPNGLVSPFLFADMKLTDETRACETDPERIRNMGTIKISVDFVERRGVSSAPSARPEFKSLPMNERVKKGGGHCAVLGEPVLRTQSRRKDRDVVETIKGMPVIEFVFSYAPEDWLRAKDIITATLNPQPIPSSSNALKRRNPNIETTNKPSKSQKTSSQSRPSQADTGIKIELHDDELLEADDARLLRQLADKIKNKKKAQGIVKFEPLVPDAGLLRIGEVIDLTDD</sequence>
<dbReference type="PANTHER" id="PTHR36223:SF1">
    <property type="entry name" value="TRANSCRIPTION ELONGATION FACTOR EAF N-TERMINAL DOMAIN-CONTAINING PROTEIN"/>
    <property type="match status" value="1"/>
</dbReference>
<feature type="compositionally biased region" description="Polar residues" evidence="1">
    <location>
        <begin position="214"/>
        <end position="225"/>
    </location>
</feature>
<dbReference type="Proteomes" id="UP000076798">
    <property type="component" value="Unassembled WGS sequence"/>
</dbReference>
<dbReference type="STRING" id="1314776.A0A165Z9N3"/>
<dbReference type="PANTHER" id="PTHR36223">
    <property type="entry name" value="BETA-LACTAMASE-TYPE TRANSPEPTIDASE FOLD DOMAIN CONTAINING PROTEIN"/>
    <property type="match status" value="1"/>
</dbReference>
<evidence type="ECO:0000313" key="3">
    <source>
        <dbReference type="EMBL" id="KZT34088.1"/>
    </source>
</evidence>
<evidence type="ECO:0000256" key="1">
    <source>
        <dbReference type="SAM" id="MobiDB-lite"/>
    </source>
</evidence>
<name>A0A165Z9N3_9AGAM</name>
<protein>
    <recommendedName>
        <fullName evidence="2">DUF7918 domain-containing protein</fullName>
    </recommendedName>
</protein>
<organism evidence="3 4">
    <name type="scientific">Sistotremastrum suecicum HHB10207 ss-3</name>
    <dbReference type="NCBI Taxonomy" id="1314776"/>
    <lineage>
        <taxon>Eukaryota</taxon>
        <taxon>Fungi</taxon>
        <taxon>Dikarya</taxon>
        <taxon>Basidiomycota</taxon>
        <taxon>Agaricomycotina</taxon>
        <taxon>Agaricomycetes</taxon>
        <taxon>Sistotremastrales</taxon>
        <taxon>Sistotremastraceae</taxon>
        <taxon>Sistotremastrum</taxon>
    </lineage>
</organism>
<feature type="region of interest" description="Disordered" evidence="1">
    <location>
        <begin position="214"/>
        <end position="257"/>
    </location>
</feature>